<dbReference type="Proteomes" id="UP000288168">
    <property type="component" value="Unassembled WGS sequence"/>
</dbReference>
<gene>
    <name evidence="1" type="ORF">CEP54_008353</name>
</gene>
<accession>A0A428PW76</accession>
<proteinExistence type="predicted"/>
<evidence type="ECO:0000313" key="1">
    <source>
        <dbReference type="EMBL" id="RSL57286.1"/>
    </source>
</evidence>
<name>A0A428PW76_9HYPO</name>
<dbReference type="EMBL" id="NKCI01000083">
    <property type="protein sequence ID" value="RSL57286.1"/>
    <property type="molecule type" value="Genomic_DNA"/>
</dbReference>
<evidence type="ECO:0000313" key="2">
    <source>
        <dbReference type="Proteomes" id="UP000288168"/>
    </source>
</evidence>
<protein>
    <submittedName>
        <fullName evidence="1">Uncharacterized protein</fullName>
    </submittedName>
</protein>
<comment type="caution">
    <text evidence="1">The sequence shown here is derived from an EMBL/GenBank/DDBJ whole genome shotgun (WGS) entry which is preliminary data.</text>
</comment>
<sequence length="92" mass="10220">MREPADIKASCVSACPSLEDDHAARLRDRFCRGPDTKVFLVPNLKVLEVDGAYAVGAVVAELEFFEARDNSFRVYLGSNLGGWLFLLRQSDL</sequence>
<organism evidence="1 2">
    <name type="scientific">Fusarium duplospermum</name>
    <dbReference type="NCBI Taxonomy" id="1325734"/>
    <lineage>
        <taxon>Eukaryota</taxon>
        <taxon>Fungi</taxon>
        <taxon>Dikarya</taxon>
        <taxon>Ascomycota</taxon>
        <taxon>Pezizomycotina</taxon>
        <taxon>Sordariomycetes</taxon>
        <taxon>Hypocreomycetidae</taxon>
        <taxon>Hypocreales</taxon>
        <taxon>Nectriaceae</taxon>
        <taxon>Fusarium</taxon>
        <taxon>Fusarium solani species complex</taxon>
    </lineage>
</organism>
<keyword evidence="2" id="KW-1185">Reference proteome</keyword>
<reference evidence="1 2" key="1">
    <citation type="submission" date="2017-06" db="EMBL/GenBank/DDBJ databases">
        <title>Comparative genomic analysis of Ambrosia Fusariam Clade fungi.</title>
        <authorList>
            <person name="Stajich J.E."/>
            <person name="Carrillo J."/>
            <person name="Kijimoto T."/>
            <person name="Eskalen A."/>
            <person name="O'Donnell K."/>
            <person name="Kasson M."/>
        </authorList>
    </citation>
    <scope>NUCLEOTIDE SEQUENCE [LARGE SCALE GENOMIC DNA]</scope>
    <source>
        <strain evidence="1 2">NRRL62584</strain>
    </source>
</reference>
<dbReference type="AlphaFoldDB" id="A0A428PW76"/>